<dbReference type="CDD" id="cd00186">
    <property type="entry name" value="TOP1Ac"/>
    <property type="match status" value="1"/>
</dbReference>
<dbReference type="PANTHER" id="PTHR11390:SF21">
    <property type="entry name" value="DNA TOPOISOMERASE 3-ALPHA"/>
    <property type="match status" value="1"/>
</dbReference>
<dbReference type="SMART" id="SM00436">
    <property type="entry name" value="TOP1Bc"/>
    <property type="match status" value="1"/>
</dbReference>
<dbReference type="AlphaFoldDB" id="A0A921HTY0"/>
<dbReference type="Gene3D" id="2.70.20.10">
    <property type="entry name" value="Topoisomerase I, domain 3"/>
    <property type="match status" value="1"/>
</dbReference>
<dbReference type="Gene3D" id="1.10.290.10">
    <property type="entry name" value="Topoisomerase I, domain 4"/>
    <property type="match status" value="1"/>
</dbReference>
<dbReference type="InterPro" id="IPR013824">
    <property type="entry name" value="Topo_IA_cen_sub1"/>
</dbReference>
<keyword evidence="5" id="KW-0799">Topoisomerase</keyword>
<dbReference type="InterPro" id="IPR003602">
    <property type="entry name" value="Topo_IA_DNA-bd_dom"/>
</dbReference>
<organism evidence="14 15">
    <name type="scientific">Mediterranea massiliensis</name>
    <dbReference type="NCBI Taxonomy" id="1841865"/>
    <lineage>
        <taxon>Bacteria</taxon>
        <taxon>Pseudomonadati</taxon>
        <taxon>Bacteroidota</taxon>
        <taxon>Bacteroidia</taxon>
        <taxon>Bacteroidales</taxon>
        <taxon>Bacteroidaceae</taxon>
        <taxon>Mediterranea</taxon>
    </lineage>
</organism>
<evidence type="ECO:0000256" key="12">
    <source>
        <dbReference type="SAM" id="MobiDB-lite"/>
    </source>
</evidence>
<evidence type="ECO:0000256" key="3">
    <source>
        <dbReference type="ARBA" id="ARBA00012891"/>
    </source>
</evidence>
<reference evidence="14" key="2">
    <citation type="submission" date="2021-09" db="EMBL/GenBank/DDBJ databases">
        <authorList>
            <person name="Gilroy R."/>
        </authorList>
    </citation>
    <scope>NUCLEOTIDE SEQUENCE</scope>
    <source>
        <strain evidence="14">CHK55-1828</strain>
    </source>
</reference>
<dbReference type="InterPro" id="IPR034144">
    <property type="entry name" value="TOPRIM_TopoIII"/>
</dbReference>
<dbReference type="InterPro" id="IPR005738">
    <property type="entry name" value="TopoIII"/>
</dbReference>
<evidence type="ECO:0000256" key="4">
    <source>
        <dbReference type="ARBA" id="ARBA00022723"/>
    </source>
</evidence>
<dbReference type="EMBL" id="DYVX01000007">
    <property type="protein sequence ID" value="HJF90979.1"/>
    <property type="molecule type" value="Genomic_DNA"/>
</dbReference>
<gene>
    <name evidence="14" type="ORF">K8W02_01125</name>
</gene>
<dbReference type="EC" id="5.6.2.1" evidence="3"/>
<comment type="similarity">
    <text evidence="2">Belongs to the type IA topoisomerase family.</text>
</comment>
<evidence type="ECO:0000256" key="6">
    <source>
        <dbReference type="ARBA" id="ARBA00023125"/>
    </source>
</evidence>
<evidence type="ECO:0000313" key="14">
    <source>
        <dbReference type="EMBL" id="HJF90979.1"/>
    </source>
</evidence>
<dbReference type="GO" id="GO:0006265">
    <property type="term" value="P:DNA topological change"/>
    <property type="evidence" value="ECO:0007669"/>
    <property type="project" value="InterPro"/>
</dbReference>
<dbReference type="InterPro" id="IPR013826">
    <property type="entry name" value="Topo_IA_cen_sub3"/>
</dbReference>
<dbReference type="SMART" id="SM00493">
    <property type="entry name" value="TOPRIM"/>
    <property type="match status" value="1"/>
</dbReference>
<dbReference type="Pfam" id="PF01751">
    <property type="entry name" value="Toprim"/>
    <property type="match status" value="1"/>
</dbReference>
<dbReference type="InterPro" id="IPR003601">
    <property type="entry name" value="Topo_IA_2"/>
</dbReference>
<sequence length="725" mass="81202">MIVCIAEKPSVARDIADVLGAKEKKDGYIEGNGYQVTWTFGHLCTLKEPHEYTPSWKAWSLGSLPMIPPRFGIKLISNPTYERQFHVIEGLMQKADMIINCGDAGQEGELIQRWVMQKAGAKCPVKRLWISSLTEEAIREGFSNLRDAADFQPLYEAGLSRAIGDWLLGMNATRLYTMKYGQNRQVLSIGRVQTPTLALIVNRQLEIQNFVPKQYWVLNTVYRDTTFSALIRKSDEELALEAEKQKEALAAGKKPKKEEENRGIDPITDRARGEELLARIKDAPFTVTSVSKKEGREAPLRLFDLTSLQVECNKKFAYSADDTLKTIQSLYEKKVTTYPRVDTTFLSDDIYPKCPSTLKGLRGYETWTAPLEGTTLTKSKKVFDNSKVTDHHAIIPTGQPPVNLTDVERRVFDLIARRFIAVFYPDCRFSTTTVLGEADGVEFKTSGRQILDPGWRVVFTANASAQEGGTDEANKENGDEDRVLPAFVKGESGPHVPELVEKWTQPPRPYTEATLLRAMETAGKLVDNDELRDALKENGIGRPSTRAAIIETLFKRNYIRKEKKNLIATPTGVELIQTIHEELLKSAELTGIWEKKLREIERRTYNAAQFLEELKQMVAEIVTSVLSDNSNRHITVQTPPVAGKAARGTSSSADQPKKEPRKRSPRKKKAEAADAGTVPAPTVQSDEWVGRPCPLCGKGTIIKGKTAYGCSEWRNGCTFRKPFDA</sequence>
<dbReference type="CDD" id="cd03362">
    <property type="entry name" value="TOPRIM_TopoIA_TopoIII"/>
    <property type="match status" value="1"/>
</dbReference>
<evidence type="ECO:0000256" key="1">
    <source>
        <dbReference type="ARBA" id="ARBA00000213"/>
    </source>
</evidence>
<evidence type="ECO:0000256" key="2">
    <source>
        <dbReference type="ARBA" id="ARBA00009446"/>
    </source>
</evidence>
<dbReference type="GO" id="GO:0043597">
    <property type="term" value="C:cytoplasmic replication fork"/>
    <property type="evidence" value="ECO:0007669"/>
    <property type="project" value="TreeGrafter"/>
</dbReference>
<dbReference type="PANTHER" id="PTHR11390">
    <property type="entry name" value="PROKARYOTIC DNA TOPOISOMERASE"/>
    <property type="match status" value="1"/>
</dbReference>
<dbReference type="InterPro" id="IPR023405">
    <property type="entry name" value="Topo_IA_core_domain"/>
</dbReference>
<dbReference type="PRINTS" id="PR00417">
    <property type="entry name" value="PRTPISMRASEI"/>
</dbReference>
<dbReference type="InterPro" id="IPR000380">
    <property type="entry name" value="Topo_IA"/>
</dbReference>
<dbReference type="Gene3D" id="3.40.50.140">
    <property type="match status" value="1"/>
</dbReference>
<dbReference type="GO" id="GO:0003677">
    <property type="term" value="F:DNA binding"/>
    <property type="evidence" value="ECO:0007669"/>
    <property type="project" value="UniProtKB-KW"/>
</dbReference>
<dbReference type="InterPro" id="IPR013497">
    <property type="entry name" value="Topo_IA_cen"/>
</dbReference>
<evidence type="ECO:0000256" key="8">
    <source>
        <dbReference type="ARBA" id="ARBA00030003"/>
    </source>
</evidence>
<keyword evidence="7" id="KW-0413">Isomerase</keyword>
<dbReference type="RefSeq" id="WP_022021451.1">
    <property type="nucleotide sequence ID" value="NZ_DYVX01000007.1"/>
</dbReference>
<dbReference type="GO" id="GO:0006310">
    <property type="term" value="P:DNA recombination"/>
    <property type="evidence" value="ECO:0007669"/>
    <property type="project" value="TreeGrafter"/>
</dbReference>
<comment type="catalytic activity">
    <reaction evidence="1">
        <text>ATP-independent breakage of single-stranded DNA, followed by passage and rejoining.</text>
        <dbReference type="EC" id="5.6.2.1"/>
    </reaction>
</comment>
<dbReference type="NCBIfam" id="TIGR01056">
    <property type="entry name" value="topB"/>
    <property type="match status" value="1"/>
</dbReference>
<evidence type="ECO:0000256" key="11">
    <source>
        <dbReference type="ARBA" id="ARBA00032877"/>
    </source>
</evidence>
<keyword evidence="4" id="KW-0479">Metal-binding</keyword>
<evidence type="ECO:0000256" key="5">
    <source>
        <dbReference type="ARBA" id="ARBA00023029"/>
    </source>
</evidence>
<evidence type="ECO:0000256" key="9">
    <source>
        <dbReference type="ARBA" id="ARBA00031985"/>
    </source>
</evidence>
<dbReference type="NCBIfam" id="NF005829">
    <property type="entry name" value="PRK07726.1"/>
    <property type="match status" value="1"/>
</dbReference>
<dbReference type="Gene3D" id="1.10.460.10">
    <property type="entry name" value="Topoisomerase I, domain 2"/>
    <property type="match status" value="1"/>
</dbReference>
<evidence type="ECO:0000313" key="15">
    <source>
        <dbReference type="Proteomes" id="UP000717835"/>
    </source>
</evidence>
<evidence type="ECO:0000259" key="13">
    <source>
        <dbReference type="PROSITE" id="PS52039"/>
    </source>
</evidence>
<dbReference type="SMART" id="SM00437">
    <property type="entry name" value="TOP1Ac"/>
    <property type="match status" value="1"/>
</dbReference>
<comment type="caution">
    <text evidence="14">The sequence shown here is derived from an EMBL/GenBank/DDBJ whole genome shotgun (WGS) entry which is preliminary data.</text>
</comment>
<evidence type="ECO:0000256" key="7">
    <source>
        <dbReference type="ARBA" id="ARBA00023235"/>
    </source>
</evidence>
<dbReference type="GO" id="GO:0006281">
    <property type="term" value="P:DNA repair"/>
    <property type="evidence" value="ECO:0007669"/>
    <property type="project" value="TreeGrafter"/>
</dbReference>
<dbReference type="Proteomes" id="UP000717835">
    <property type="component" value="Unassembled WGS sequence"/>
</dbReference>
<dbReference type="Pfam" id="PF01131">
    <property type="entry name" value="Topoisom_bac"/>
    <property type="match status" value="1"/>
</dbReference>
<dbReference type="SUPFAM" id="SSF56712">
    <property type="entry name" value="Prokaryotic type I DNA topoisomerase"/>
    <property type="match status" value="1"/>
</dbReference>
<reference evidence="14" key="1">
    <citation type="journal article" date="2021" name="PeerJ">
        <title>Extensive microbial diversity within the chicken gut microbiome revealed by metagenomics and culture.</title>
        <authorList>
            <person name="Gilroy R."/>
            <person name="Ravi A."/>
            <person name="Getino M."/>
            <person name="Pursley I."/>
            <person name="Horton D.L."/>
            <person name="Alikhan N.F."/>
            <person name="Baker D."/>
            <person name="Gharbi K."/>
            <person name="Hall N."/>
            <person name="Watson M."/>
            <person name="Adriaenssens E.M."/>
            <person name="Foster-Nyarko E."/>
            <person name="Jarju S."/>
            <person name="Secka A."/>
            <person name="Antonio M."/>
            <person name="Oren A."/>
            <person name="Chaudhuri R.R."/>
            <person name="La Ragione R."/>
            <person name="Hildebrand F."/>
            <person name="Pallen M.J."/>
        </authorList>
    </citation>
    <scope>NUCLEOTIDE SEQUENCE</scope>
    <source>
        <strain evidence="14">CHK55-1828</strain>
    </source>
</reference>
<name>A0A921HTY0_9BACT</name>
<feature type="region of interest" description="Disordered" evidence="12">
    <location>
        <begin position="633"/>
        <end position="690"/>
    </location>
</feature>
<evidence type="ECO:0000256" key="10">
    <source>
        <dbReference type="ARBA" id="ARBA00032235"/>
    </source>
</evidence>
<dbReference type="GO" id="GO:0046872">
    <property type="term" value="F:metal ion binding"/>
    <property type="evidence" value="ECO:0007669"/>
    <property type="project" value="UniProtKB-KW"/>
</dbReference>
<dbReference type="PROSITE" id="PS52039">
    <property type="entry name" value="TOPO_IA_2"/>
    <property type="match status" value="1"/>
</dbReference>
<dbReference type="InterPro" id="IPR013825">
    <property type="entry name" value="Topo_IA_cen_sub2"/>
</dbReference>
<keyword evidence="6" id="KW-0238">DNA-binding</keyword>
<feature type="domain" description="Topo IA-type catalytic" evidence="13">
    <location>
        <begin position="151"/>
        <end position="622"/>
    </location>
</feature>
<proteinExistence type="inferred from homology"/>
<accession>A0A921HTY0</accession>
<protein>
    <recommendedName>
        <fullName evidence="3">DNA topoisomerase</fullName>
        <ecNumber evidence="3">5.6.2.1</ecNumber>
    </recommendedName>
    <alternativeName>
        <fullName evidence="11">Omega-protein</fullName>
    </alternativeName>
    <alternativeName>
        <fullName evidence="10">Relaxing enzyme</fullName>
    </alternativeName>
    <alternativeName>
        <fullName evidence="8">Swivelase</fullName>
    </alternativeName>
    <alternativeName>
        <fullName evidence="9">Untwisting enzyme</fullName>
    </alternativeName>
</protein>
<feature type="compositionally biased region" description="Basic residues" evidence="12">
    <location>
        <begin position="659"/>
        <end position="669"/>
    </location>
</feature>
<dbReference type="InterPro" id="IPR006171">
    <property type="entry name" value="TOPRIM_dom"/>
</dbReference>
<dbReference type="GO" id="GO:0003917">
    <property type="term" value="F:DNA topoisomerase type I (single strand cut, ATP-independent) activity"/>
    <property type="evidence" value="ECO:0007669"/>
    <property type="project" value="UniProtKB-EC"/>
</dbReference>